<evidence type="ECO:0000259" key="9">
    <source>
        <dbReference type="Pfam" id="PF00749"/>
    </source>
</evidence>
<keyword evidence="3 7" id="KW-0547">Nucleotide-binding</keyword>
<dbReference type="GO" id="GO:0008270">
    <property type="term" value="F:zinc ion binding"/>
    <property type="evidence" value="ECO:0007669"/>
    <property type="project" value="UniProtKB-UniRule"/>
</dbReference>
<feature type="binding site" evidence="7">
    <location>
        <position position="123"/>
    </location>
    <ligand>
        <name>Zn(2+)</name>
        <dbReference type="ChEBI" id="CHEBI:29105"/>
    </ligand>
</feature>
<comment type="cofactor">
    <cofactor evidence="7">
        <name>Zn(2+)</name>
        <dbReference type="ChEBI" id="CHEBI:29105"/>
    </cofactor>
    <text evidence="7">Binds 1 zinc ion per subunit.</text>
</comment>
<evidence type="ECO:0000256" key="2">
    <source>
        <dbReference type="ARBA" id="ARBA00022723"/>
    </source>
</evidence>
<dbReference type="HAMAP" id="MF_01428">
    <property type="entry name" value="Glu_Q_tRNA_synth"/>
    <property type="match status" value="1"/>
</dbReference>
<evidence type="ECO:0000256" key="7">
    <source>
        <dbReference type="HAMAP-Rule" id="MF_01428"/>
    </source>
</evidence>
<comment type="similarity">
    <text evidence="7">Belongs to the class-I aminoacyl-tRNA synthetase family. GluQ subfamily.</text>
</comment>
<keyword evidence="1 7" id="KW-0436">Ligase</keyword>
<feature type="binding site" evidence="7">
    <location>
        <position position="97"/>
    </location>
    <ligand>
        <name>Zn(2+)</name>
        <dbReference type="ChEBI" id="CHEBI:29105"/>
    </ligand>
</feature>
<evidence type="ECO:0000256" key="5">
    <source>
        <dbReference type="ARBA" id="ARBA00022840"/>
    </source>
</evidence>
<dbReference type="RefSeq" id="WP_186916257.1">
    <property type="nucleotide sequence ID" value="NZ_JACOFZ010000002.1"/>
</dbReference>
<feature type="binding site" evidence="7">
    <location>
        <position position="43"/>
    </location>
    <ligand>
        <name>L-glutamate</name>
        <dbReference type="ChEBI" id="CHEBI:29985"/>
    </ligand>
</feature>
<feature type="binding site" evidence="7">
    <location>
        <begin position="7"/>
        <end position="11"/>
    </location>
    <ligand>
        <name>L-glutamate</name>
        <dbReference type="ChEBI" id="CHEBI:29985"/>
    </ligand>
</feature>
<dbReference type="Proteomes" id="UP000627446">
    <property type="component" value="Unassembled WGS sequence"/>
</dbReference>
<dbReference type="AlphaFoldDB" id="A0A923KSJ3"/>
<dbReference type="PANTHER" id="PTHR43311">
    <property type="entry name" value="GLUTAMATE--TRNA LIGASE"/>
    <property type="match status" value="1"/>
</dbReference>
<dbReference type="GO" id="GO:0006400">
    <property type="term" value="P:tRNA modification"/>
    <property type="evidence" value="ECO:0007669"/>
    <property type="project" value="InterPro"/>
</dbReference>
<dbReference type="InterPro" id="IPR049940">
    <property type="entry name" value="GluQ/Sye"/>
</dbReference>
<dbReference type="PANTHER" id="PTHR43311:SF1">
    <property type="entry name" value="GLUTAMYL-Q TRNA(ASP) SYNTHETASE"/>
    <property type="match status" value="1"/>
</dbReference>
<dbReference type="EC" id="6.1.1.-" evidence="7"/>
<evidence type="ECO:0000256" key="8">
    <source>
        <dbReference type="RuleBase" id="RU363037"/>
    </source>
</evidence>
<feature type="binding site" evidence="7">
    <location>
        <position position="198"/>
    </location>
    <ligand>
        <name>L-glutamate</name>
        <dbReference type="ChEBI" id="CHEBI:29985"/>
    </ligand>
</feature>
<dbReference type="GO" id="GO:0004818">
    <property type="term" value="F:glutamate-tRNA ligase activity"/>
    <property type="evidence" value="ECO:0007669"/>
    <property type="project" value="TreeGrafter"/>
</dbReference>
<keyword evidence="11" id="KW-1185">Reference proteome</keyword>
<dbReference type="NCBIfam" id="NF004313">
    <property type="entry name" value="PRK05710.1-2"/>
    <property type="match status" value="1"/>
</dbReference>
<dbReference type="InterPro" id="IPR000924">
    <property type="entry name" value="Glu/Gln-tRNA-synth"/>
</dbReference>
<feature type="binding site" evidence="7">
    <location>
        <position position="99"/>
    </location>
    <ligand>
        <name>Zn(2+)</name>
        <dbReference type="ChEBI" id="CHEBI:29105"/>
    </ligand>
</feature>
<accession>A0A923KSJ3</accession>
<dbReference type="GO" id="GO:0005829">
    <property type="term" value="C:cytosol"/>
    <property type="evidence" value="ECO:0007669"/>
    <property type="project" value="TreeGrafter"/>
</dbReference>
<dbReference type="GO" id="GO:0005524">
    <property type="term" value="F:ATP binding"/>
    <property type="evidence" value="ECO:0007669"/>
    <property type="project" value="UniProtKB-KW"/>
</dbReference>
<dbReference type="NCBIfam" id="TIGR03838">
    <property type="entry name" value="queuosine_YadB"/>
    <property type="match status" value="1"/>
</dbReference>
<comment type="caution">
    <text evidence="10">The sequence shown here is derived from an EMBL/GenBank/DDBJ whole genome shotgun (WGS) entry which is preliminary data.</text>
</comment>
<organism evidence="10 11">
    <name type="scientific">Undibacterium nitidum</name>
    <dbReference type="NCBI Taxonomy" id="2762298"/>
    <lineage>
        <taxon>Bacteria</taxon>
        <taxon>Pseudomonadati</taxon>
        <taxon>Pseudomonadota</taxon>
        <taxon>Betaproteobacteria</taxon>
        <taxon>Burkholderiales</taxon>
        <taxon>Oxalobacteraceae</taxon>
        <taxon>Undibacterium</taxon>
    </lineage>
</organism>
<dbReference type="Gene3D" id="3.40.50.620">
    <property type="entry name" value="HUPs"/>
    <property type="match status" value="1"/>
</dbReference>
<dbReference type="NCBIfam" id="NF004314">
    <property type="entry name" value="PRK05710.1-3"/>
    <property type="match status" value="1"/>
</dbReference>
<evidence type="ECO:0000313" key="10">
    <source>
        <dbReference type="EMBL" id="MBC3881266.1"/>
    </source>
</evidence>
<feature type="short sequence motif" description="'HIGH' region" evidence="7">
    <location>
        <begin position="10"/>
        <end position="20"/>
    </location>
</feature>
<protein>
    <recommendedName>
        <fullName evidence="7">Glutamyl-Q tRNA(Asp) synthetase</fullName>
        <shortName evidence="7">Glu-Q-RSs</shortName>
        <ecNumber evidence="7">6.1.1.-</ecNumber>
    </recommendedName>
</protein>
<keyword evidence="8" id="KW-0648">Protein biosynthesis</keyword>
<keyword evidence="4 7" id="KW-0862">Zinc</keyword>
<dbReference type="Pfam" id="PF00749">
    <property type="entry name" value="tRNA-synt_1c"/>
    <property type="match status" value="1"/>
</dbReference>
<evidence type="ECO:0000256" key="1">
    <source>
        <dbReference type="ARBA" id="ARBA00022598"/>
    </source>
</evidence>
<dbReference type="PRINTS" id="PR00987">
    <property type="entry name" value="TRNASYNTHGLU"/>
</dbReference>
<evidence type="ECO:0000256" key="6">
    <source>
        <dbReference type="ARBA" id="ARBA00023146"/>
    </source>
</evidence>
<dbReference type="InterPro" id="IPR014729">
    <property type="entry name" value="Rossmann-like_a/b/a_fold"/>
</dbReference>
<comment type="function">
    <text evidence="7">Catalyzes the tRNA-independent activation of glutamate in presence of ATP and the subsequent transfer of glutamate onto a tRNA(Asp). Glutamate is transferred on the 2-amino-5-(4,5-dihydroxy-2-cyclopenten-1-yl) moiety of the queuosine in the wobble position of the QUC anticodon.</text>
</comment>
<proteinExistence type="inferred from homology"/>
<feature type="binding site" evidence="7">
    <location>
        <position position="119"/>
    </location>
    <ligand>
        <name>Zn(2+)</name>
        <dbReference type="ChEBI" id="CHEBI:29105"/>
    </ligand>
</feature>
<gene>
    <name evidence="10" type="primary">gluQRS</name>
    <name evidence="7" type="synonym">gluQ</name>
    <name evidence="10" type="ORF">H8K36_07780</name>
</gene>
<feature type="binding site" evidence="7">
    <location>
        <position position="239"/>
    </location>
    <ligand>
        <name>ATP</name>
        <dbReference type="ChEBI" id="CHEBI:30616"/>
    </ligand>
</feature>
<evidence type="ECO:0000256" key="3">
    <source>
        <dbReference type="ARBA" id="ARBA00022741"/>
    </source>
</evidence>
<keyword evidence="6 7" id="KW-0030">Aminoacyl-tRNA synthetase</keyword>
<dbReference type="GO" id="GO:0006424">
    <property type="term" value="P:glutamyl-tRNA aminoacylation"/>
    <property type="evidence" value="ECO:0007669"/>
    <property type="project" value="InterPro"/>
</dbReference>
<name>A0A923KSJ3_9BURK</name>
<feature type="binding site" evidence="7">
    <location>
        <position position="180"/>
    </location>
    <ligand>
        <name>L-glutamate</name>
        <dbReference type="ChEBI" id="CHEBI:29985"/>
    </ligand>
</feature>
<dbReference type="InterPro" id="IPR022380">
    <property type="entry name" value="Glu-Q_tRNA(Asp)_Synthase"/>
</dbReference>
<feature type="short sequence motif" description="'KMSKS' region" evidence="7">
    <location>
        <begin position="236"/>
        <end position="240"/>
    </location>
</feature>
<feature type="domain" description="Glutamyl/glutaminyl-tRNA synthetase class Ib catalytic" evidence="9">
    <location>
        <begin position="5"/>
        <end position="269"/>
    </location>
</feature>
<dbReference type="SUPFAM" id="SSF52374">
    <property type="entry name" value="Nucleotidylyl transferase"/>
    <property type="match status" value="1"/>
</dbReference>
<keyword evidence="2 7" id="KW-0479">Metal-binding</keyword>
<evidence type="ECO:0000313" key="11">
    <source>
        <dbReference type="Proteomes" id="UP000627446"/>
    </source>
</evidence>
<keyword evidence="5 7" id="KW-0067">ATP-binding</keyword>
<dbReference type="InterPro" id="IPR020058">
    <property type="entry name" value="Glu/Gln-tRNA-synth_Ib_cat-dom"/>
</dbReference>
<dbReference type="EMBL" id="JACOFZ010000002">
    <property type="protein sequence ID" value="MBC3881266.1"/>
    <property type="molecule type" value="Genomic_DNA"/>
</dbReference>
<sequence length="294" mass="32718">MQPYRGRFAPSPTGPLHMGSLVAAMASYLDARAHQGIWIVRMEDLDFDRNVLGADQAILASLTRCGMHSDEEVVWQSKRTHLYESALEKLDPHVFPCACSRKEIADSRVRAGLEDSQIYPGNCRHGIGDGKLARSFRLRVPDGETAVVPFIDRLLGPQQQNLSSEVGDFVLKRADGFWAYQLAVVVDDGAQEITDIVRGEDLLDSTARQLYLQSLLKLPTPRYLHVPVVVNEVGEKLSKQTGALAFDRGDNDLLNEALIPAATFLGLQLPSSIKNLDQFWQEATITWARTYLTK</sequence>
<reference evidence="10" key="1">
    <citation type="submission" date="2020-08" db="EMBL/GenBank/DDBJ databases">
        <title>Novel species isolated from subtropical streams in China.</title>
        <authorList>
            <person name="Lu H."/>
        </authorList>
    </citation>
    <scope>NUCLEOTIDE SEQUENCE</scope>
    <source>
        <strain evidence="10">LX22W</strain>
    </source>
</reference>
<evidence type="ECO:0000256" key="4">
    <source>
        <dbReference type="ARBA" id="ARBA00022833"/>
    </source>
</evidence>